<evidence type="ECO:0000313" key="2">
    <source>
        <dbReference type="Proteomes" id="UP000295568"/>
    </source>
</evidence>
<dbReference type="RefSeq" id="YP_009820605.1">
    <property type="nucleotide sequence ID" value="NC_048169.1"/>
</dbReference>
<name>A0A482JKN2_9CAUD</name>
<proteinExistence type="predicted"/>
<dbReference type="EMBL" id="MK524501">
    <property type="protein sequence ID" value="QBP33306.1"/>
    <property type="molecule type" value="Genomic_DNA"/>
</dbReference>
<dbReference type="Proteomes" id="UP000295568">
    <property type="component" value="Segment"/>
</dbReference>
<accession>A0A482JKN2</accession>
<organism evidence="1 2">
    <name type="scientific">Gordonia phage BrutonGaster</name>
    <dbReference type="NCBI Taxonomy" id="2530116"/>
    <lineage>
        <taxon>Viruses</taxon>
        <taxon>Duplodnaviria</taxon>
        <taxon>Heunggongvirae</taxon>
        <taxon>Uroviricota</taxon>
        <taxon>Caudoviricetes</taxon>
        <taxon>Oneupvirus</taxon>
        <taxon>Oneupvirus brutongaster</taxon>
    </lineage>
</organism>
<keyword evidence="2" id="KW-1185">Reference proteome</keyword>
<gene>
    <name evidence="1" type="primary">91</name>
    <name evidence="1" type="ORF">SEA_BRUTONGASTER_91</name>
</gene>
<dbReference type="GeneID" id="55012047"/>
<sequence>MTDDDYPNEPAVTYYELQCRGEVEGDDINEFIAFWHTEYPGTLELHEYLGLTVDQYSYWVAHDVVVPPGIAAWWVAYREATEERAMREARESRARKRNWWRRLTHR</sequence>
<dbReference type="KEGG" id="vg:55012047"/>
<reference evidence="1 2" key="1">
    <citation type="submission" date="2019-02" db="EMBL/GenBank/DDBJ databases">
        <authorList>
            <person name="Rowley M."/>
            <person name="Stucki C."/>
            <person name="Ghiringhelli B."/>
            <person name="Naegele L."/>
            <person name="Emmons C.B."/>
            <person name="Slowan-Pomeroy T."/>
            <person name="Briggs L.A."/>
            <person name="Garlena R.A."/>
            <person name="Russell D.A."/>
            <person name="Pope W.H."/>
            <person name="Molloy S.D."/>
            <person name="Jacobs-Sera D."/>
            <person name="Hatfull G.F."/>
        </authorList>
    </citation>
    <scope>NUCLEOTIDE SEQUENCE [LARGE SCALE GENOMIC DNA]</scope>
</reference>
<evidence type="ECO:0000313" key="1">
    <source>
        <dbReference type="EMBL" id="QBP33306.1"/>
    </source>
</evidence>
<protein>
    <submittedName>
        <fullName evidence="1">Uncharacterized protein</fullName>
    </submittedName>
</protein>